<dbReference type="EMBL" id="CP019062">
    <property type="protein sequence ID" value="AVF35086.1"/>
    <property type="molecule type" value="Genomic_DNA"/>
</dbReference>
<dbReference type="GO" id="GO:0003677">
    <property type="term" value="F:DNA binding"/>
    <property type="evidence" value="ECO:0007669"/>
    <property type="project" value="InterPro"/>
</dbReference>
<keyword evidence="2" id="KW-1185">Reference proteome</keyword>
<organism evidence="1 2">
    <name type="scientific">Rahnella sikkimica</name>
    <dbReference type="NCBI Taxonomy" id="1805933"/>
    <lineage>
        <taxon>Bacteria</taxon>
        <taxon>Pseudomonadati</taxon>
        <taxon>Pseudomonadota</taxon>
        <taxon>Gammaproteobacteria</taxon>
        <taxon>Enterobacterales</taxon>
        <taxon>Yersiniaceae</taxon>
        <taxon>Rahnella</taxon>
    </lineage>
</organism>
<dbReference type="RefSeq" id="WP_104922599.1">
    <property type="nucleotide sequence ID" value="NZ_CP019062.1"/>
</dbReference>
<dbReference type="InterPro" id="IPR009679">
    <property type="entry name" value="Phage_186_CII-like"/>
</dbReference>
<evidence type="ECO:0000313" key="2">
    <source>
        <dbReference type="Proteomes" id="UP000239197"/>
    </source>
</evidence>
<evidence type="ECO:0008006" key="3">
    <source>
        <dbReference type="Google" id="ProtNLM"/>
    </source>
</evidence>
<dbReference type="KEGG" id="rox:BV494_09130"/>
<dbReference type="OrthoDB" id="6418490at2"/>
<gene>
    <name evidence="1" type="ORF">BV494_09130</name>
</gene>
<dbReference type="Proteomes" id="UP000239197">
    <property type="component" value="Chromosome"/>
</dbReference>
<dbReference type="AlphaFoldDB" id="A0A2L1UQ78"/>
<evidence type="ECO:0000313" key="1">
    <source>
        <dbReference type="EMBL" id="AVF35086.1"/>
    </source>
</evidence>
<reference evidence="2" key="1">
    <citation type="submission" date="2017-01" db="EMBL/GenBank/DDBJ databases">
        <title>Genome sequence of Rouxiella sp. ERMR1:05.</title>
        <authorList>
            <person name="Kumar R."/>
            <person name="Singh D."/>
            <person name="Kumar S."/>
        </authorList>
    </citation>
    <scope>NUCLEOTIDE SEQUENCE [LARGE SCALE GENOMIC DNA]</scope>
    <source>
        <strain evidence="2">ERMR1:05</strain>
    </source>
</reference>
<proteinExistence type="predicted"/>
<protein>
    <recommendedName>
        <fullName evidence="3">Phage regulatory CII family protein</fullName>
    </recommendedName>
</protein>
<name>A0A2L1UQ78_9GAMM</name>
<dbReference type="Pfam" id="PF06892">
    <property type="entry name" value="Phage_CP76"/>
    <property type="match status" value="1"/>
</dbReference>
<sequence length="168" mass="17751">MFDYRVSKHAHFDDACKAFVNRHNLTELAALMGTKPQILRNKFNPEQPHKLTCEEVLLITDLTEDATLLDGMLAQINCLPSVPVNEIATSNLSTYALQATAAVGSIAADAVKGGAVSSQRRMSLLEGVNAGIRHLSLIGLVVQGRVQASPALASAVGAIASVTTNGLM</sequence>
<accession>A0A2L1UQ78</accession>